<protein>
    <submittedName>
        <fullName evidence="4">Acyl-CoA synthetase (AMP-forming)/AMP-acid ligase II</fullName>
    </submittedName>
</protein>
<dbReference type="Proteomes" id="UP000183174">
    <property type="component" value="Unassembled WGS sequence"/>
</dbReference>
<dbReference type="SUPFAM" id="SSF56801">
    <property type="entry name" value="Acetyl-CoA synthetase-like"/>
    <property type="match status" value="1"/>
</dbReference>
<evidence type="ECO:0000313" key="5">
    <source>
        <dbReference type="Proteomes" id="UP000183174"/>
    </source>
</evidence>
<keyword evidence="1" id="KW-0472">Membrane</keyword>
<dbReference type="PROSITE" id="PS00455">
    <property type="entry name" value="AMP_BINDING"/>
    <property type="match status" value="1"/>
</dbReference>
<dbReference type="AlphaFoldDB" id="A0A1C3VJR8"/>
<reference evidence="4 5" key="1">
    <citation type="submission" date="2016-08" db="EMBL/GenBank/DDBJ databases">
        <authorList>
            <person name="Seilhamer J.J."/>
        </authorList>
    </citation>
    <scope>NUCLEOTIDE SEQUENCE [LARGE SCALE GENOMIC DNA]</scope>
    <source>
        <strain evidence="4 5">CCBAU 10071</strain>
    </source>
</reference>
<name>A0A1C3VJR8_9BRAD</name>
<dbReference type="InterPro" id="IPR050237">
    <property type="entry name" value="ATP-dep_AMP-bd_enzyme"/>
</dbReference>
<dbReference type="Pfam" id="PF13193">
    <property type="entry name" value="AMP-binding_C"/>
    <property type="match status" value="1"/>
</dbReference>
<evidence type="ECO:0000259" key="3">
    <source>
        <dbReference type="Pfam" id="PF13193"/>
    </source>
</evidence>
<dbReference type="PANTHER" id="PTHR43767:SF1">
    <property type="entry name" value="NONRIBOSOMAL PEPTIDE SYNTHASE PES1 (EUROFUNG)-RELATED"/>
    <property type="match status" value="1"/>
</dbReference>
<evidence type="ECO:0000259" key="2">
    <source>
        <dbReference type="Pfam" id="PF00501"/>
    </source>
</evidence>
<proteinExistence type="predicted"/>
<dbReference type="Pfam" id="PF00501">
    <property type="entry name" value="AMP-binding"/>
    <property type="match status" value="1"/>
</dbReference>
<dbReference type="InterPro" id="IPR045851">
    <property type="entry name" value="AMP-bd_C_sf"/>
</dbReference>
<organism evidence="4 5">
    <name type="scientific">Bradyrhizobium yuanmingense</name>
    <dbReference type="NCBI Taxonomy" id="108015"/>
    <lineage>
        <taxon>Bacteria</taxon>
        <taxon>Pseudomonadati</taxon>
        <taxon>Pseudomonadota</taxon>
        <taxon>Alphaproteobacteria</taxon>
        <taxon>Hyphomicrobiales</taxon>
        <taxon>Nitrobacteraceae</taxon>
        <taxon>Bradyrhizobium</taxon>
    </lineage>
</organism>
<keyword evidence="4" id="KW-0436">Ligase</keyword>
<dbReference type="EMBL" id="FMAE01000004">
    <property type="protein sequence ID" value="SCB27704.1"/>
    <property type="molecule type" value="Genomic_DNA"/>
</dbReference>
<dbReference type="InterPro" id="IPR000873">
    <property type="entry name" value="AMP-dep_synth/lig_dom"/>
</dbReference>
<feature type="domain" description="AMP-dependent synthetase/ligase" evidence="2">
    <location>
        <begin position="44"/>
        <end position="396"/>
    </location>
</feature>
<keyword evidence="1" id="KW-0812">Transmembrane</keyword>
<dbReference type="InterPro" id="IPR025110">
    <property type="entry name" value="AMP-bd_C"/>
</dbReference>
<dbReference type="InterPro" id="IPR042099">
    <property type="entry name" value="ANL_N_sf"/>
</dbReference>
<dbReference type="Gene3D" id="3.30.300.30">
    <property type="match status" value="1"/>
</dbReference>
<evidence type="ECO:0000313" key="4">
    <source>
        <dbReference type="EMBL" id="SCB27704.1"/>
    </source>
</evidence>
<dbReference type="Gene3D" id="3.40.50.12780">
    <property type="entry name" value="N-terminal domain of ligase-like"/>
    <property type="match status" value="1"/>
</dbReference>
<dbReference type="InterPro" id="IPR020845">
    <property type="entry name" value="AMP-binding_CS"/>
</dbReference>
<accession>A0A1C3VJR8</accession>
<dbReference type="PANTHER" id="PTHR43767">
    <property type="entry name" value="LONG-CHAIN-FATTY-ACID--COA LIGASE"/>
    <property type="match status" value="1"/>
</dbReference>
<gene>
    <name evidence="4" type="ORF">GA0061099_100463</name>
</gene>
<dbReference type="GO" id="GO:0016878">
    <property type="term" value="F:acid-thiol ligase activity"/>
    <property type="evidence" value="ECO:0007669"/>
    <property type="project" value="UniProtKB-ARBA"/>
</dbReference>
<feature type="transmembrane region" description="Helical" evidence="1">
    <location>
        <begin position="229"/>
        <end position="250"/>
    </location>
</feature>
<evidence type="ECO:0000256" key="1">
    <source>
        <dbReference type="SAM" id="Phobius"/>
    </source>
</evidence>
<sequence>MCRIATLARSVGRSVVLELSETISVDEIAVGLPSRIHEVTAGPVARAPHQIALVEDGASWSYRDLEQRVGEIATVLSSLGIRACDRMIIVSENCIALAALLLAASRLDAWAIVANPRLSARELDQIRDHSGARRMFFTSGMSKEAAAHASRYGAENRRIGPLAEIGVGPLDESATVQPLETDPARQVAVLIYTSGTTGTPKGVMLSHDNLLISAKTTAYFRRMNEKDKIYLVLPISHIVGISLLIMTLMVGGTVRMVSKYDPAATAKAIAEEGVTILNGVPATYQRLLEYKSISGVEQLSRGSLRLIAVAGAPLDLNLKLRVEKEFGLPLLNGYGITECSPGISGVRFDRPRSDAAVGTLLPGVEARVRTTEGFPTLSGEVGELHVRGRNVMLGYYRGPELTAKVVDSEGWFNTGDLARFDGDCLYIVGRTKEMIIRSGFNVYPAEVEAVLSSHKDVVQSAVVGRAAGGNEEIVAFVQLLPGSRTTSETLMQFVRSQLTSYKRPSEIVILDALPATSTGKILKHKLAESLREDGATSAVPTPELRRQHI</sequence>
<feature type="domain" description="AMP-binding enzyme C-terminal" evidence="3">
    <location>
        <begin position="446"/>
        <end position="520"/>
    </location>
</feature>
<keyword evidence="1" id="KW-1133">Transmembrane helix</keyword>